<organism evidence="2 3">
    <name type="scientific">Dehalococcoides mccartyi</name>
    <dbReference type="NCBI Taxonomy" id="61435"/>
    <lineage>
        <taxon>Bacteria</taxon>
        <taxon>Bacillati</taxon>
        <taxon>Chloroflexota</taxon>
        <taxon>Dehalococcoidia</taxon>
        <taxon>Dehalococcoidales</taxon>
        <taxon>Dehalococcoidaceae</taxon>
        <taxon>Dehalococcoides</taxon>
    </lineage>
</organism>
<dbReference type="InterPro" id="IPR015931">
    <property type="entry name" value="Acnase/IPM_dHydase_lsu_aba_1/3"/>
</dbReference>
<dbReference type="Gene3D" id="3.30.499.10">
    <property type="entry name" value="Aconitase, domain 3"/>
    <property type="match status" value="1"/>
</dbReference>
<comment type="caution">
    <text evidence="2">The sequence shown here is derived from an EMBL/GenBank/DDBJ whole genome shotgun (WGS) entry which is preliminary data.</text>
</comment>
<protein>
    <submittedName>
        <fullName evidence="2">3-isopropylmalate dehydratase large subunit</fullName>
    </submittedName>
</protein>
<dbReference type="Proteomes" id="UP000233649">
    <property type="component" value="Unassembled WGS sequence"/>
</dbReference>
<dbReference type="AlphaFoldDB" id="A0A2J1E0K1"/>
<keyword evidence="1" id="KW-0408">Iron</keyword>
<gene>
    <name evidence="2" type="ORF">CVH13_00063</name>
</gene>
<evidence type="ECO:0000256" key="1">
    <source>
        <dbReference type="ARBA" id="ARBA00023004"/>
    </source>
</evidence>
<evidence type="ECO:0000313" key="2">
    <source>
        <dbReference type="EMBL" id="PKH48027.1"/>
    </source>
</evidence>
<dbReference type="EMBL" id="PHFD01000018">
    <property type="protein sequence ID" value="PKH48027.1"/>
    <property type="molecule type" value="Genomic_DNA"/>
</dbReference>
<evidence type="ECO:0000313" key="3">
    <source>
        <dbReference type="Proteomes" id="UP000233649"/>
    </source>
</evidence>
<reference evidence="2 3" key="1">
    <citation type="journal article" date="2017" name="FEMS Microbiol. Ecol.">
        <title>Reconstructed genomes of novel Dehalococcoides mccartyi strains from 1,2,3,4-tetrachlorodibenzo-p-dioxin-dechlorinating enrichment cultures reveal divergent reductive dehalogenase gene profiles.</title>
        <authorList>
            <person name="Dam H.T."/>
            <person name="Vollmers J."/>
            <person name="Kaster A.K."/>
            <person name="Haggblom M.M."/>
        </authorList>
    </citation>
    <scope>NUCLEOTIDE SEQUENCE [LARGE SCALE GENOMIC DNA]</scope>
    <source>
        <strain evidence="2 3">H1-3-2.001</strain>
    </source>
</reference>
<feature type="non-terminal residue" evidence="2">
    <location>
        <position position="36"/>
    </location>
</feature>
<sequence>MMNLVEKILAAHCGKTQVSPGDFINAKVDLVLANDI</sequence>
<accession>A0A2J1E0K1</accession>
<name>A0A2J1E0K1_9CHLR</name>
<proteinExistence type="predicted"/>